<evidence type="ECO:0000313" key="2">
    <source>
        <dbReference type="WBParaSite" id="nRc.2.0.1.t15084-RA"/>
    </source>
</evidence>
<accession>A0A915IMJ1</accession>
<protein>
    <submittedName>
        <fullName evidence="2">Uncharacterized protein</fullName>
    </submittedName>
</protein>
<name>A0A915IMJ1_ROMCU</name>
<dbReference type="Proteomes" id="UP000887565">
    <property type="component" value="Unplaced"/>
</dbReference>
<evidence type="ECO:0000313" key="1">
    <source>
        <dbReference type="Proteomes" id="UP000887565"/>
    </source>
</evidence>
<organism evidence="1 2">
    <name type="scientific">Romanomermis culicivorax</name>
    <name type="common">Nematode worm</name>
    <dbReference type="NCBI Taxonomy" id="13658"/>
    <lineage>
        <taxon>Eukaryota</taxon>
        <taxon>Metazoa</taxon>
        <taxon>Ecdysozoa</taxon>
        <taxon>Nematoda</taxon>
        <taxon>Enoplea</taxon>
        <taxon>Dorylaimia</taxon>
        <taxon>Mermithida</taxon>
        <taxon>Mermithoidea</taxon>
        <taxon>Mermithidae</taxon>
        <taxon>Romanomermis</taxon>
    </lineage>
</organism>
<sequence>MITSHEKTKHCINQKFNLKRLLRHLSQEREYMPQPRASTTTMEHEFSLGGTVGLVITINGKFVKAYFCKIKPETLACRGKSFKMI</sequence>
<dbReference type="WBParaSite" id="nRc.2.0.1.t15084-RA">
    <property type="protein sequence ID" value="nRc.2.0.1.t15084-RA"/>
    <property type="gene ID" value="nRc.2.0.1.g15084"/>
</dbReference>
<dbReference type="AlphaFoldDB" id="A0A915IMJ1"/>
<proteinExistence type="predicted"/>
<keyword evidence="1" id="KW-1185">Reference proteome</keyword>
<reference evidence="2" key="1">
    <citation type="submission" date="2022-11" db="UniProtKB">
        <authorList>
            <consortium name="WormBaseParasite"/>
        </authorList>
    </citation>
    <scope>IDENTIFICATION</scope>
</reference>